<evidence type="ECO:0000313" key="2">
    <source>
        <dbReference type="Proteomes" id="UP001233999"/>
    </source>
</evidence>
<accession>A0AAD7ZXQ8</accession>
<sequence length="222" mass="25530">NSDIYREVLMMRQRGKLCTLHSNFHIEWSMEFKSNRGRNTDKHSCYTQLLSNIYKILLTHSVPAGANKPRLYSAPKYCVGLVCLGDRRWHIHKVKDISFSATKRCLFYQNMRVTVTVHQMVIHLTNVIVLLFLREYYYNLSLINVLVTVITNFNKDTVLNLNLGSLQVEATPPNLQINYGVLRILTDNAISKKCLPKPDLNLRPLVLQTCILTTCATQAPYS</sequence>
<reference evidence="1" key="2">
    <citation type="submission" date="2023-05" db="EMBL/GenBank/DDBJ databases">
        <authorList>
            <person name="Fouks B."/>
        </authorList>
    </citation>
    <scope>NUCLEOTIDE SEQUENCE</scope>
    <source>
        <strain evidence="1">Stay&amp;Tobe</strain>
        <tissue evidence="1">Testes</tissue>
    </source>
</reference>
<organism evidence="1 2">
    <name type="scientific">Diploptera punctata</name>
    <name type="common">Pacific beetle cockroach</name>
    <dbReference type="NCBI Taxonomy" id="6984"/>
    <lineage>
        <taxon>Eukaryota</taxon>
        <taxon>Metazoa</taxon>
        <taxon>Ecdysozoa</taxon>
        <taxon>Arthropoda</taxon>
        <taxon>Hexapoda</taxon>
        <taxon>Insecta</taxon>
        <taxon>Pterygota</taxon>
        <taxon>Neoptera</taxon>
        <taxon>Polyneoptera</taxon>
        <taxon>Dictyoptera</taxon>
        <taxon>Blattodea</taxon>
        <taxon>Blaberoidea</taxon>
        <taxon>Blaberidae</taxon>
        <taxon>Diplopterinae</taxon>
        <taxon>Diploptera</taxon>
    </lineage>
</organism>
<gene>
    <name evidence="1" type="ORF">L9F63_018093</name>
</gene>
<dbReference type="EMBL" id="JASPKZ010005671">
    <property type="protein sequence ID" value="KAJ9588555.1"/>
    <property type="molecule type" value="Genomic_DNA"/>
</dbReference>
<proteinExistence type="predicted"/>
<keyword evidence="2" id="KW-1185">Reference proteome</keyword>
<comment type="caution">
    <text evidence="1">The sequence shown here is derived from an EMBL/GenBank/DDBJ whole genome shotgun (WGS) entry which is preliminary data.</text>
</comment>
<dbReference type="AlphaFoldDB" id="A0AAD7ZXQ8"/>
<feature type="non-terminal residue" evidence="1">
    <location>
        <position position="222"/>
    </location>
</feature>
<evidence type="ECO:0000313" key="1">
    <source>
        <dbReference type="EMBL" id="KAJ9588555.1"/>
    </source>
</evidence>
<name>A0AAD7ZXQ8_DIPPU</name>
<reference evidence="1" key="1">
    <citation type="journal article" date="2023" name="IScience">
        <title>Live-bearing cockroach genome reveals convergent evolutionary mechanisms linked to viviparity in insects and beyond.</title>
        <authorList>
            <person name="Fouks B."/>
            <person name="Harrison M.C."/>
            <person name="Mikhailova A.A."/>
            <person name="Marchal E."/>
            <person name="English S."/>
            <person name="Carruthers M."/>
            <person name="Jennings E.C."/>
            <person name="Chiamaka E.L."/>
            <person name="Frigard R.A."/>
            <person name="Pippel M."/>
            <person name="Attardo G.M."/>
            <person name="Benoit J.B."/>
            <person name="Bornberg-Bauer E."/>
            <person name="Tobe S.S."/>
        </authorList>
    </citation>
    <scope>NUCLEOTIDE SEQUENCE</scope>
    <source>
        <strain evidence="1">Stay&amp;Tobe</strain>
    </source>
</reference>
<protein>
    <submittedName>
        <fullName evidence="1">Uncharacterized protein</fullName>
    </submittedName>
</protein>
<dbReference type="Proteomes" id="UP001233999">
    <property type="component" value="Unassembled WGS sequence"/>
</dbReference>